<dbReference type="EMBL" id="MU118342">
    <property type="protein sequence ID" value="KAF9642838.1"/>
    <property type="molecule type" value="Genomic_DNA"/>
</dbReference>
<name>A0ACB6YZV4_THEGA</name>
<keyword evidence="2" id="KW-1185">Reference proteome</keyword>
<reference evidence="1" key="1">
    <citation type="submission" date="2019-10" db="EMBL/GenBank/DDBJ databases">
        <authorList>
            <consortium name="DOE Joint Genome Institute"/>
            <person name="Kuo A."/>
            <person name="Miyauchi S."/>
            <person name="Kiss E."/>
            <person name="Drula E."/>
            <person name="Kohler A."/>
            <person name="Sanchez-Garcia M."/>
            <person name="Andreopoulos B."/>
            <person name="Barry K.W."/>
            <person name="Bonito G."/>
            <person name="Buee M."/>
            <person name="Carver A."/>
            <person name="Chen C."/>
            <person name="Cichocki N."/>
            <person name="Clum A."/>
            <person name="Culley D."/>
            <person name="Crous P.W."/>
            <person name="Fauchery L."/>
            <person name="Girlanda M."/>
            <person name="Hayes R."/>
            <person name="Keri Z."/>
            <person name="Labutti K."/>
            <person name="Lipzen A."/>
            <person name="Lombard V."/>
            <person name="Magnuson J."/>
            <person name="Maillard F."/>
            <person name="Morin E."/>
            <person name="Murat C."/>
            <person name="Nolan M."/>
            <person name="Ohm R."/>
            <person name="Pangilinan J."/>
            <person name="Pereira M."/>
            <person name="Perotto S."/>
            <person name="Peter M."/>
            <person name="Riley R."/>
            <person name="Sitrit Y."/>
            <person name="Stielow B."/>
            <person name="Szollosi G."/>
            <person name="Zifcakova L."/>
            <person name="Stursova M."/>
            <person name="Spatafora J.W."/>
            <person name="Tedersoo L."/>
            <person name="Vaario L.-M."/>
            <person name="Yamada A."/>
            <person name="Yan M."/>
            <person name="Wang P."/>
            <person name="Xu J."/>
            <person name="Bruns T."/>
            <person name="Baldrian P."/>
            <person name="Vilgalys R."/>
            <person name="Henrissat B."/>
            <person name="Grigoriev I.V."/>
            <person name="Hibbett D."/>
            <person name="Nagy L.G."/>
            <person name="Martin F.M."/>
        </authorList>
    </citation>
    <scope>NUCLEOTIDE SEQUENCE</scope>
    <source>
        <strain evidence="1">P2</strain>
    </source>
</reference>
<sequence length="313" mass="34340">MHSQNLRKYVFSKVKNSPEFIPLLVYLHPPPTHSLTSSQADYWIQSLVDYYPEAMKDDVLKALAVDPDRIVPLIPYFLSNISTPTIILESHIKGTTAAPHTNHEFPDITPGPGVGIDHVHPPSSLTASPFVRSDILPDGNPFVENGLQLPPIPDRAPRVEDAPDSASPLSEDTRFYATPSPLSEREELPEEAVVYCGVGNISPLRPFSPFGRSEQRLDTPDPSFGGSIIMGLWAEIGEIQNAVVFRVDREVYQLSVPKAFVLSGAYRFVLGAFSFLGLRTLSYSPLAALICSFPLALVLILVAGVLIWPEGSR</sequence>
<accession>A0ACB6YZV4</accession>
<dbReference type="Proteomes" id="UP000886501">
    <property type="component" value="Unassembled WGS sequence"/>
</dbReference>
<protein>
    <submittedName>
        <fullName evidence="1">Uncharacterized protein</fullName>
    </submittedName>
</protein>
<evidence type="ECO:0000313" key="1">
    <source>
        <dbReference type="EMBL" id="KAF9642838.1"/>
    </source>
</evidence>
<comment type="caution">
    <text evidence="1">The sequence shown here is derived from an EMBL/GenBank/DDBJ whole genome shotgun (WGS) entry which is preliminary data.</text>
</comment>
<gene>
    <name evidence="1" type="ORF">BDM02DRAFT_3192600</name>
</gene>
<proteinExistence type="predicted"/>
<reference evidence="1" key="2">
    <citation type="journal article" date="2020" name="Nat. Commun.">
        <title>Large-scale genome sequencing of mycorrhizal fungi provides insights into the early evolution of symbiotic traits.</title>
        <authorList>
            <person name="Miyauchi S."/>
            <person name="Kiss E."/>
            <person name="Kuo A."/>
            <person name="Drula E."/>
            <person name="Kohler A."/>
            <person name="Sanchez-Garcia M."/>
            <person name="Morin E."/>
            <person name="Andreopoulos B."/>
            <person name="Barry K.W."/>
            <person name="Bonito G."/>
            <person name="Buee M."/>
            <person name="Carver A."/>
            <person name="Chen C."/>
            <person name="Cichocki N."/>
            <person name="Clum A."/>
            <person name="Culley D."/>
            <person name="Crous P.W."/>
            <person name="Fauchery L."/>
            <person name="Girlanda M."/>
            <person name="Hayes R.D."/>
            <person name="Keri Z."/>
            <person name="LaButti K."/>
            <person name="Lipzen A."/>
            <person name="Lombard V."/>
            <person name="Magnuson J."/>
            <person name="Maillard F."/>
            <person name="Murat C."/>
            <person name="Nolan M."/>
            <person name="Ohm R.A."/>
            <person name="Pangilinan J."/>
            <person name="Pereira M.F."/>
            <person name="Perotto S."/>
            <person name="Peter M."/>
            <person name="Pfister S."/>
            <person name="Riley R."/>
            <person name="Sitrit Y."/>
            <person name="Stielow J.B."/>
            <person name="Szollosi G."/>
            <person name="Zifcakova L."/>
            <person name="Stursova M."/>
            <person name="Spatafora J.W."/>
            <person name="Tedersoo L."/>
            <person name="Vaario L.M."/>
            <person name="Yamada A."/>
            <person name="Yan M."/>
            <person name="Wang P."/>
            <person name="Xu J."/>
            <person name="Bruns T."/>
            <person name="Baldrian P."/>
            <person name="Vilgalys R."/>
            <person name="Dunand C."/>
            <person name="Henrissat B."/>
            <person name="Grigoriev I.V."/>
            <person name="Hibbett D."/>
            <person name="Nagy L.G."/>
            <person name="Martin F.M."/>
        </authorList>
    </citation>
    <scope>NUCLEOTIDE SEQUENCE</scope>
    <source>
        <strain evidence="1">P2</strain>
    </source>
</reference>
<organism evidence="1 2">
    <name type="scientific">Thelephora ganbajun</name>
    <name type="common">Ganba fungus</name>
    <dbReference type="NCBI Taxonomy" id="370292"/>
    <lineage>
        <taxon>Eukaryota</taxon>
        <taxon>Fungi</taxon>
        <taxon>Dikarya</taxon>
        <taxon>Basidiomycota</taxon>
        <taxon>Agaricomycotina</taxon>
        <taxon>Agaricomycetes</taxon>
        <taxon>Thelephorales</taxon>
        <taxon>Thelephoraceae</taxon>
        <taxon>Thelephora</taxon>
    </lineage>
</organism>
<evidence type="ECO:0000313" key="2">
    <source>
        <dbReference type="Proteomes" id="UP000886501"/>
    </source>
</evidence>